<dbReference type="SUPFAM" id="SSF52540">
    <property type="entry name" value="P-loop containing nucleoside triphosphate hydrolases"/>
    <property type="match status" value="1"/>
</dbReference>
<keyword evidence="7 9" id="KW-0067">ATP-binding</keyword>
<dbReference type="Pfam" id="PF02463">
    <property type="entry name" value="SMC_N"/>
    <property type="match status" value="1"/>
</dbReference>
<proteinExistence type="inferred from homology"/>
<dbReference type="HAMAP" id="MF_00365">
    <property type="entry name" value="RecF"/>
    <property type="match status" value="1"/>
</dbReference>
<dbReference type="GO" id="GO:0003697">
    <property type="term" value="F:single-stranded DNA binding"/>
    <property type="evidence" value="ECO:0007669"/>
    <property type="project" value="UniProtKB-UniRule"/>
</dbReference>
<evidence type="ECO:0000256" key="3">
    <source>
        <dbReference type="ARBA" id="ARBA00020170"/>
    </source>
</evidence>
<dbReference type="EMBL" id="BIFS01000001">
    <property type="protein sequence ID" value="GCE18325.1"/>
    <property type="molecule type" value="Genomic_DNA"/>
</dbReference>
<keyword evidence="6 9" id="KW-0547">Nucleotide-binding</keyword>
<dbReference type="OrthoDB" id="9803889at2"/>
<dbReference type="PANTHER" id="PTHR32182">
    <property type="entry name" value="DNA REPLICATION AND REPAIR PROTEIN RECF"/>
    <property type="match status" value="1"/>
</dbReference>
<dbReference type="InterPro" id="IPR001238">
    <property type="entry name" value="DNA-binding_RecF"/>
</dbReference>
<keyword evidence="9 10" id="KW-0234">DNA repair</keyword>
<dbReference type="GO" id="GO:0005524">
    <property type="term" value="F:ATP binding"/>
    <property type="evidence" value="ECO:0007669"/>
    <property type="project" value="UniProtKB-UniRule"/>
</dbReference>
<evidence type="ECO:0000313" key="13">
    <source>
        <dbReference type="Proteomes" id="UP000287188"/>
    </source>
</evidence>
<accession>A0A402AGW3</accession>
<evidence type="ECO:0000256" key="10">
    <source>
        <dbReference type="RuleBase" id="RU000578"/>
    </source>
</evidence>
<keyword evidence="4 9" id="KW-0963">Cytoplasm</keyword>
<dbReference type="GO" id="GO:0000731">
    <property type="term" value="P:DNA synthesis involved in DNA repair"/>
    <property type="evidence" value="ECO:0007669"/>
    <property type="project" value="TreeGrafter"/>
</dbReference>
<keyword evidence="8 9" id="KW-0238">DNA-binding</keyword>
<evidence type="ECO:0000256" key="4">
    <source>
        <dbReference type="ARBA" id="ARBA00022490"/>
    </source>
</evidence>
<dbReference type="PANTHER" id="PTHR32182:SF0">
    <property type="entry name" value="DNA REPLICATION AND REPAIR PROTEIN RECF"/>
    <property type="match status" value="1"/>
</dbReference>
<gene>
    <name evidence="9 12" type="primary">recF</name>
    <name evidence="12" type="ORF">KDK_21250</name>
</gene>
<dbReference type="Gene3D" id="1.20.1050.90">
    <property type="entry name" value="RecF/RecN/SMC, N-terminal domain"/>
    <property type="match status" value="1"/>
</dbReference>
<keyword evidence="9 10" id="KW-0227">DNA damage</keyword>
<comment type="function">
    <text evidence="9 10">The RecF protein is involved in DNA metabolism; it is required for DNA replication and normal SOS inducibility. RecF binds preferentially to single-stranded, linear DNA. It also seems to bind ATP.</text>
</comment>
<feature type="domain" description="RecF/RecN/SMC N-terminal" evidence="11">
    <location>
        <begin position="2"/>
        <end position="369"/>
    </location>
</feature>
<evidence type="ECO:0000256" key="6">
    <source>
        <dbReference type="ARBA" id="ARBA00022741"/>
    </source>
</evidence>
<evidence type="ECO:0000313" key="12">
    <source>
        <dbReference type="EMBL" id="GCE18325.1"/>
    </source>
</evidence>
<comment type="subcellular location">
    <subcellularLocation>
        <location evidence="1 9 10">Cytoplasm</location>
    </subcellularLocation>
</comment>
<evidence type="ECO:0000256" key="5">
    <source>
        <dbReference type="ARBA" id="ARBA00022705"/>
    </source>
</evidence>
<dbReference type="Proteomes" id="UP000287188">
    <property type="component" value="Unassembled WGS sequence"/>
</dbReference>
<protein>
    <recommendedName>
        <fullName evidence="3 9">DNA replication and repair protein RecF</fullName>
    </recommendedName>
</protein>
<dbReference type="NCBIfam" id="TIGR00611">
    <property type="entry name" value="recf"/>
    <property type="match status" value="1"/>
</dbReference>
<dbReference type="GO" id="GO:0006302">
    <property type="term" value="P:double-strand break repair"/>
    <property type="evidence" value="ECO:0007669"/>
    <property type="project" value="TreeGrafter"/>
</dbReference>
<dbReference type="InterPro" id="IPR003395">
    <property type="entry name" value="RecF/RecN/SMC_N"/>
</dbReference>
<dbReference type="GO" id="GO:0006260">
    <property type="term" value="P:DNA replication"/>
    <property type="evidence" value="ECO:0007669"/>
    <property type="project" value="UniProtKB-UniRule"/>
</dbReference>
<keyword evidence="13" id="KW-1185">Reference proteome</keyword>
<evidence type="ECO:0000256" key="9">
    <source>
        <dbReference type="HAMAP-Rule" id="MF_00365"/>
    </source>
</evidence>
<feature type="binding site" evidence="9">
    <location>
        <begin position="30"/>
        <end position="37"/>
    </location>
    <ligand>
        <name>ATP</name>
        <dbReference type="ChEBI" id="CHEBI:30616"/>
    </ligand>
</feature>
<keyword evidence="9 10" id="KW-0742">SOS response</keyword>
<name>A0A402AGW3_9CHLR</name>
<keyword evidence="5 9" id="KW-0235">DNA replication</keyword>
<evidence type="ECO:0000256" key="7">
    <source>
        <dbReference type="ARBA" id="ARBA00022840"/>
    </source>
</evidence>
<dbReference type="GO" id="GO:0005737">
    <property type="term" value="C:cytoplasm"/>
    <property type="evidence" value="ECO:0007669"/>
    <property type="project" value="UniProtKB-SubCell"/>
</dbReference>
<dbReference type="InterPro" id="IPR018078">
    <property type="entry name" value="DNA-binding_RecF_CS"/>
</dbReference>
<comment type="similarity">
    <text evidence="2 9 10">Belongs to the RecF family.</text>
</comment>
<evidence type="ECO:0000256" key="1">
    <source>
        <dbReference type="ARBA" id="ARBA00004496"/>
    </source>
</evidence>
<dbReference type="InterPro" id="IPR027417">
    <property type="entry name" value="P-loop_NTPase"/>
</dbReference>
<dbReference type="Gene3D" id="3.40.50.300">
    <property type="entry name" value="P-loop containing nucleotide triphosphate hydrolases"/>
    <property type="match status" value="1"/>
</dbReference>
<comment type="caution">
    <text evidence="12">The sequence shown here is derived from an EMBL/GenBank/DDBJ whole genome shotgun (WGS) entry which is preliminary data.</text>
</comment>
<dbReference type="PROSITE" id="PS00617">
    <property type="entry name" value="RECF_1"/>
    <property type="match status" value="1"/>
</dbReference>
<dbReference type="AlphaFoldDB" id="A0A402AGW3"/>
<dbReference type="InterPro" id="IPR042174">
    <property type="entry name" value="RecF_2"/>
</dbReference>
<dbReference type="RefSeq" id="WP_126549878.1">
    <property type="nucleotide sequence ID" value="NZ_BIFS01000001.1"/>
</dbReference>
<sequence>MYLSRLSLSDFRNYKELELPLGRGLFLFHGDNAQGKTNLLEAVSMLATATSFHASSDREVVNWEALDHVARLDGTVQRQEDSIQLEVLIVDPTPPTFAAASGVNVSQRSIELPAHAPRKRYKVNGVPKRTIDLIGQMKVVLFAPSDLHLVDGGPEERRRFLDRALCQVQPRYSVALVKYRKIVTQRSALLKRIRENQEDPAMLNYLDEQLTQLANQIIYERRRMVDALNEQANQFQQAISGGREQLQIIYRPSFRVEPTWGLSEAPQHYREQLREARRKEILQGVCLRGPHRDDLEFLVNGVNMLSYGSRGQQRTAALASKLAELAFMHASTGDQPILLLDDVFSELDASRREYLLCQVAQYEQVMLTSTDLEGFPSDLVQRSHRYRVNKGELLSDE</sequence>
<evidence type="ECO:0000256" key="2">
    <source>
        <dbReference type="ARBA" id="ARBA00008016"/>
    </source>
</evidence>
<evidence type="ECO:0000259" key="11">
    <source>
        <dbReference type="Pfam" id="PF02463"/>
    </source>
</evidence>
<reference evidence="13" key="1">
    <citation type="submission" date="2018-12" db="EMBL/GenBank/DDBJ databases">
        <title>Tengunoibacter tsumagoiensis gen. nov., sp. nov., Dictyobacter kobayashii sp. nov., D. alpinus sp. nov., and D. joshuensis sp. nov. and description of Dictyobacteraceae fam. nov. within the order Ktedonobacterales isolated from Tengu-no-mugimeshi.</title>
        <authorList>
            <person name="Wang C.M."/>
            <person name="Zheng Y."/>
            <person name="Sakai Y."/>
            <person name="Toyoda A."/>
            <person name="Minakuchi Y."/>
            <person name="Abe K."/>
            <person name="Yokota A."/>
            <person name="Yabe S."/>
        </authorList>
    </citation>
    <scope>NUCLEOTIDE SEQUENCE [LARGE SCALE GENOMIC DNA]</scope>
    <source>
        <strain evidence="13">Uno11</strain>
    </source>
</reference>
<dbReference type="GO" id="GO:0009432">
    <property type="term" value="P:SOS response"/>
    <property type="evidence" value="ECO:0007669"/>
    <property type="project" value="UniProtKB-UniRule"/>
</dbReference>
<dbReference type="PROSITE" id="PS00618">
    <property type="entry name" value="RECF_2"/>
    <property type="match status" value="1"/>
</dbReference>
<organism evidence="12 13">
    <name type="scientific">Dictyobacter kobayashii</name>
    <dbReference type="NCBI Taxonomy" id="2014872"/>
    <lineage>
        <taxon>Bacteria</taxon>
        <taxon>Bacillati</taxon>
        <taxon>Chloroflexota</taxon>
        <taxon>Ktedonobacteria</taxon>
        <taxon>Ktedonobacterales</taxon>
        <taxon>Dictyobacteraceae</taxon>
        <taxon>Dictyobacter</taxon>
    </lineage>
</organism>
<evidence type="ECO:0000256" key="8">
    <source>
        <dbReference type="ARBA" id="ARBA00023125"/>
    </source>
</evidence>